<dbReference type="EMBL" id="SKBU01000011">
    <property type="protein sequence ID" value="TCJ18484.1"/>
    <property type="molecule type" value="Genomic_DNA"/>
</dbReference>
<evidence type="ECO:0000256" key="1">
    <source>
        <dbReference type="SAM" id="MobiDB-lite"/>
    </source>
</evidence>
<dbReference type="PROSITE" id="PS50075">
    <property type="entry name" value="CARRIER"/>
    <property type="match status" value="1"/>
</dbReference>
<dbReference type="Gene3D" id="3.40.50.12780">
    <property type="entry name" value="N-terminal domain of ligase-like"/>
    <property type="match status" value="1"/>
</dbReference>
<dbReference type="SUPFAM" id="SSF56801">
    <property type="entry name" value="Acetyl-CoA synthetase-like"/>
    <property type="match status" value="1"/>
</dbReference>
<feature type="compositionally biased region" description="Basic and acidic residues" evidence="1">
    <location>
        <begin position="381"/>
        <end position="391"/>
    </location>
</feature>
<dbReference type="InterPro" id="IPR042099">
    <property type="entry name" value="ANL_N_sf"/>
</dbReference>
<dbReference type="SUPFAM" id="SSF47336">
    <property type="entry name" value="ACP-like"/>
    <property type="match status" value="1"/>
</dbReference>
<evidence type="ECO:0000313" key="4">
    <source>
        <dbReference type="Proteomes" id="UP000295244"/>
    </source>
</evidence>
<dbReference type="InterPro" id="IPR002123">
    <property type="entry name" value="Plipid/glycerol_acylTrfase"/>
</dbReference>
<dbReference type="SUPFAM" id="SSF69593">
    <property type="entry name" value="Glycerol-3-phosphate (1)-acyltransferase"/>
    <property type="match status" value="1"/>
</dbReference>
<dbReference type="Proteomes" id="UP000295244">
    <property type="component" value="Unassembled WGS sequence"/>
</dbReference>
<dbReference type="CDD" id="cd07989">
    <property type="entry name" value="LPLAT_AGPAT-like"/>
    <property type="match status" value="1"/>
</dbReference>
<dbReference type="PANTHER" id="PTHR43767:SF1">
    <property type="entry name" value="NONRIBOSOMAL PEPTIDE SYNTHASE PES1 (EUROFUNG)-RELATED"/>
    <property type="match status" value="1"/>
</dbReference>
<dbReference type="Pfam" id="PF00501">
    <property type="entry name" value="AMP-binding"/>
    <property type="match status" value="1"/>
</dbReference>
<dbReference type="Pfam" id="PF00550">
    <property type="entry name" value="PP-binding"/>
    <property type="match status" value="1"/>
</dbReference>
<keyword evidence="4" id="KW-1185">Reference proteome</keyword>
<accession>A0A4R1BM48</accession>
<gene>
    <name evidence="3" type="ORF">E0L93_05435</name>
</gene>
<dbReference type="GO" id="GO:0016878">
    <property type="term" value="F:acid-thiol ligase activity"/>
    <property type="evidence" value="ECO:0007669"/>
    <property type="project" value="UniProtKB-ARBA"/>
</dbReference>
<proteinExistence type="predicted"/>
<feature type="region of interest" description="Disordered" evidence="1">
    <location>
        <begin position="359"/>
        <end position="391"/>
    </location>
</feature>
<dbReference type="OrthoDB" id="9803968at2"/>
<dbReference type="PANTHER" id="PTHR43767">
    <property type="entry name" value="LONG-CHAIN-FATTY-ACID--COA LIGASE"/>
    <property type="match status" value="1"/>
</dbReference>
<name>A0A4R1BM48_9ACTN</name>
<dbReference type="Pfam" id="PF01553">
    <property type="entry name" value="Acyltransferase"/>
    <property type="match status" value="1"/>
</dbReference>
<evidence type="ECO:0000313" key="3">
    <source>
        <dbReference type="EMBL" id="TCJ18484.1"/>
    </source>
</evidence>
<dbReference type="InterPro" id="IPR045851">
    <property type="entry name" value="AMP-bd_C_sf"/>
</dbReference>
<dbReference type="InterPro" id="IPR020845">
    <property type="entry name" value="AMP-binding_CS"/>
</dbReference>
<reference evidence="3 4" key="1">
    <citation type="submission" date="2019-03" db="EMBL/GenBank/DDBJ databases">
        <title>Whole genome sequence of a novel Rubrobacter taiwanensis strain, isolated from Yellowstone National Park.</title>
        <authorList>
            <person name="Freed S."/>
            <person name="Ramaley R.F."/>
            <person name="Kyndt J.A."/>
        </authorList>
    </citation>
    <scope>NUCLEOTIDE SEQUENCE [LARGE SCALE GENOMIC DNA]</scope>
    <source>
        <strain evidence="3 4">Yellowstone</strain>
    </source>
</reference>
<dbReference type="Gene3D" id="3.30.300.30">
    <property type="match status" value="1"/>
</dbReference>
<sequence>MLTLKSLVGDLASDRPAIAALQKEDAEFWTYAELAGRARRLAGGLAETGVGRGDRVALLADNRPEWIASCLAVIEAGAVIVPLDVNLEDEDLSYALNDSEAGTIFTTAEQAGRLGRLKLDRAPEPVLLDAGPDDERSWQRLMADEAPERTGLGPDDPAALFYTSGTTGRAKGVPLSHGNLAYQLNTLRDADLVTEEDRVLLPLPLHHVYPFVVGMLTPLALGLTIVMPYALTGPQLVRAMREGEVSVVIGVPRLYSALYSGIEDRLRSGNPLAAGAFRAGVGLSAGLRRRTGLNPGRLLMRPLHRRFGPKLRVLASGGAALDPDVGWKLEGLGWQVGIGYGLTETSPLLTLNPPGTLKLESAGRPVPGTEVRLDPSAVPGREGEEARAAGPHREGEILARGPGVFEGYRNMPEETGEVFTEDGWFRTGDLGYFDEDGFLYITGRASTLIVTEGGKNVQPEEVEEVYLESPYIREIGVLEDGGRLAALIVPEMREVRRRGEVEEVIREAVAERSRHLPAYQRISDYAITGRPLEYTQLGKLRRHILEERYEQAKWGEEAGEAPVPVEEMSREDRELLENPAARQVWNWLADRYPDRRLEPETHLHLDLGIDSLEWVNLTMEIGQRTGVELEEEAIERVETVRDLLREVAEAGETRDIASPLKNPEQVLDGRQKRLLRPLSPVEAALARGMFALNRAVARGPFALRVEGRERLPEEGPFIIAPNHVSYLDAFAVAAALDHRHLRRTYWGGWVGAAFGNPVNRFISRLAQVVPVDPHRAGTSSLAFSAAVLERGKNLVWFPEGRRSPTGELQPFKPGVGMLLEHFRVPVVPVFIRGTREAMPQGQILPRPHPVTVVFGEPLEPDELERQGEGDRPQDRITSALRERVAELGRR</sequence>
<dbReference type="SMART" id="SM00563">
    <property type="entry name" value="PlsC"/>
    <property type="match status" value="1"/>
</dbReference>
<dbReference type="PROSITE" id="PS00455">
    <property type="entry name" value="AMP_BINDING"/>
    <property type="match status" value="1"/>
</dbReference>
<dbReference type="InterPro" id="IPR050237">
    <property type="entry name" value="ATP-dep_AMP-bd_enzyme"/>
</dbReference>
<dbReference type="InterPro" id="IPR000873">
    <property type="entry name" value="AMP-dep_synth/lig_dom"/>
</dbReference>
<dbReference type="InterPro" id="IPR009081">
    <property type="entry name" value="PP-bd_ACP"/>
</dbReference>
<comment type="caution">
    <text evidence="3">The sequence shown here is derived from an EMBL/GenBank/DDBJ whole genome shotgun (WGS) entry which is preliminary data.</text>
</comment>
<dbReference type="GO" id="GO:0016746">
    <property type="term" value="F:acyltransferase activity"/>
    <property type="evidence" value="ECO:0007669"/>
    <property type="project" value="InterPro"/>
</dbReference>
<dbReference type="Gene3D" id="1.10.1200.10">
    <property type="entry name" value="ACP-like"/>
    <property type="match status" value="1"/>
</dbReference>
<dbReference type="InterPro" id="IPR036736">
    <property type="entry name" value="ACP-like_sf"/>
</dbReference>
<evidence type="ECO:0000259" key="2">
    <source>
        <dbReference type="PROSITE" id="PS50075"/>
    </source>
</evidence>
<feature type="domain" description="Carrier" evidence="2">
    <location>
        <begin position="575"/>
        <end position="651"/>
    </location>
</feature>
<organism evidence="3 4">
    <name type="scientific">Rubrobacter taiwanensis</name>
    <dbReference type="NCBI Taxonomy" id="185139"/>
    <lineage>
        <taxon>Bacteria</taxon>
        <taxon>Bacillati</taxon>
        <taxon>Actinomycetota</taxon>
        <taxon>Rubrobacteria</taxon>
        <taxon>Rubrobacterales</taxon>
        <taxon>Rubrobacteraceae</taxon>
        <taxon>Rubrobacter</taxon>
    </lineage>
</organism>
<dbReference type="AlphaFoldDB" id="A0A4R1BM48"/>
<protein>
    <recommendedName>
        <fullName evidence="2">Carrier domain-containing protein</fullName>
    </recommendedName>
</protein>